<dbReference type="InterPro" id="IPR001789">
    <property type="entry name" value="Sig_transdc_resp-reg_receiver"/>
</dbReference>
<dbReference type="Proteomes" id="UP001053296">
    <property type="component" value="Chromosome"/>
</dbReference>
<accession>A0ABM7P7T2</accession>
<sequence>MSRRSRKRLTILVVQQTPTDRKRLMEVLADDKAEVLGASGGDDGLDALHERQPDILVTDIVFRDMDGIAFMEKAREAVQGIKIIVVFGEFNPQDLVRAVESGVEAFIRLPLDETKLREAVMQCARDIVLARRMAQVDYSLHNLLDFFPAPAVLIDGVDVTYMNRPLTSFFGYQAYDKLGELDSGIEDFILKINGIDYNGQPGEWVDLIVNDPVDRDHVLHMENPRNPEGRPTVFTVTFNQFPGSDMRLFTFHDVSGLEDEKVYLEGEASTDPLTGTLNRRSFLVQLSQTVAVGRTFGLIMFDIDHFKSVNDTYGHDVGDSVLKEIAQVVRNNIRVQDMLARWGGEEFMVLSPGAGPKLMARVAERLRERIAGFQFTGVPRQVTSSFGMVVYELGEQEEVLLKRADQALYRAKETGRNKVVKG</sequence>
<feature type="domain" description="Response regulatory" evidence="4">
    <location>
        <begin position="10"/>
        <end position="124"/>
    </location>
</feature>
<evidence type="ECO:0000259" key="5">
    <source>
        <dbReference type="PROSITE" id="PS50887"/>
    </source>
</evidence>
<name>A0ABM7P7T2_9BACT</name>
<dbReference type="InterPro" id="IPR000160">
    <property type="entry name" value="GGDEF_dom"/>
</dbReference>
<dbReference type="InterPro" id="IPR050469">
    <property type="entry name" value="Diguanylate_Cyclase"/>
</dbReference>
<comment type="catalytic activity">
    <reaction evidence="2">
        <text>2 GTP = 3',3'-c-di-GMP + 2 diphosphate</text>
        <dbReference type="Rhea" id="RHEA:24898"/>
        <dbReference type="ChEBI" id="CHEBI:33019"/>
        <dbReference type="ChEBI" id="CHEBI:37565"/>
        <dbReference type="ChEBI" id="CHEBI:58805"/>
        <dbReference type="EC" id="2.7.7.65"/>
    </reaction>
</comment>
<organism evidence="6 7">
    <name type="scientific">Pseudodesulfovibrio sediminis</name>
    <dbReference type="NCBI Taxonomy" id="2810563"/>
    <lineage>
        <taxon>Bacteria</taxon>
        <taxon>Pseudomonadati</taxon>
        <taxon>Thermodesulfobacteriota</taxon>
        <taxon>Desulfovibrionia</taxon>
        <taxon>Desulfovibrionales</taxon>
        <taxon>Desulfovibrionaceae</taxon>
    </lineage>
</organism>
<dbReference type="RefSeq" id="WP_229591033.1">
    <property type="nucleotide sequence ID" value="NZ_AP024485.1"/>
</dbReference>
<dbReference type="InterPro" id="IPR011006">
    <property type="entry name" value="CheY-like_superfamily"/>
</dbReference>
<evidence type="ECO:0000256" key="3">
    <source>
        <dbReference type="PROSITE-ProRule" id="PRU00169"/>
    </source>
</evidence>
<feature type="modified residue" description="4-aspartylphosphate" evidence="3">
    <location>
        <position position="59"/>
    </location>
</feature>
<evidence type="ECO:0000256" key="2">
    <source>
        <dbReference type="ARBA" id="ARBA00034247"/>
    </source>
</evidence>
<dbReference type="PROSITE" id="PS50887">
    <property type="entry name" value="GGDEF"/>
    <property type="match status" value="1"/>
</dbReference>
<dbReference type="PROSITE" id="PS50110">
    <property type="entry name" value="RESPONSE_REGULATORY"/>
    <property type="match status" value="1"/>
</dbReference>
<evidence type="ECO:0000256" key="1">
    <source>
        <dbReference type="ARBA" id="ARBA00012528"/>
    </source>
</evidence>
<protein>
    <recommendedName>
        <fullName evidence="1">diguanylate cyclase</fullName>
        <ecNumber evidence="1">2.7.7.65</ecNumber>
    </recommendedName>
</protein>
<dbReference type="Pfam" id="PF00072">
    <property type="entry name" value="Response_reg"/>
    <property type="match status" value="1"/>
</dbReference>
<dbReference type="CDD" id="cd00156">
    <property type="entry name" value="REC"/>
    <property type="match status" value="1"/>
</dbReference>
<dbReference type="SMART" id="SM00267">
    <property type="entry name" value="GGDEF"/>
    <property type="match status" value="1"/>
</dbReference>
<dbReference type="Gene3D" id="3.40.50.2300">
    <property type="match status" value="1"/>
</dbReference>
<dbReference type="Pfam" id="PF00990">
    <property type="entry name" value="GGDEF"/>
    <property type="match status" value="1"/>
</dbReference>
<dbReference type="SUPFAM" id="SSF52172">
    <property type="entry name" value="CheY-like"/>
    <property type="match status" value="1"/>
</dbReference>
<reference evidence="6" key="1">
    <citation type="journal article" date="2022" name="Arch. Microbiol.">
        <title>Pseudodesulfovibrio sediminis sp. nov., a mesophilic and neutrophilic sulfate-reducing bacterium isolated from sediment of a brackish lake.</title>
        <authorList>
            <person name="Takahashi A."/>
            <person name="Kojima H."/>
            <person name="Watanabe M."/>
            <person name="Fukui M."/>
        </authorList>
    </citation>
    <scope>NUCLEOTIDE SEQUENCE</scope>
    <source>
        <strain evidence="6">SF6</strain>
    </source>
</reference>
<dbReference type="SUPFAM" id="SSF55073">
    <property type="entry name" value="Nucleotide cyclase"/>
    <property type="match status" value="1"/>
</dbReference>
<dbReference type="PANTHER" id="PTHR45138:SF9">
    <property type="entry name" value="DIGUANYLATE CYCLASE DGCM-RELATED"/>
    <property type="match status" value="1"/>
</dbReference>
<dbReference type="EMBL" id="AP024485">
    <property type="protein sequence ID" value="BCS89044.1"/>
    <property type="molecule type" value="Genomic_DNA"/>
</dbReference>
<dbReference type="EC" id="2.7.7.65" evidence="1"/>
<keyword evidence="3" id="KW-0597">Phosphoprotein</keyword>
<dbReference type="PANTHER" id="PTHR45138">
    <property type="entry name" value="REGULATORY COMPONENTS OF SENSORY TRANSDUCTION SYSTEM"/>
    <property type="match status" value="1"/>
</dbReference>
<dbReference type="Gene3D" id="3.30.70.270">
    <property type="match status" value="1"/>
</dbReference>
<feature type="domain" description="GGDEF" evidence="5">
    <location>
        <begin position="294"/>
        <end position="422"/>
    </location>
</feature>
<dbReference type="SMART" id="SM00448">
    <property type="entry name" value="REC"/>
    <property type="match status" value="1"/>
</dbReference>
<dbReference type="InterPro" id="IPR043128">
    <property type="entry name" value="Rev_trsase/Diguanyl_cyclase"/>
</dbReference>
<evidence type="ECO:0000313" key="6">
    <source>
        <dbReference type="EMBL" id="BCS89044.1"/>
    </source>
</evidence>
<dbReference type="NCBIfam" id="TIGR00254">
    <property type="entry name" value="GGDEF"/>
    <property type="match status" value="1"/>
</dbReference>
<dbReference type="InterPro" id="IPR029787">
    <property type="entry name" value="Nucleotide_cyclase"/>
</dbReference>
<proteinExistence type="predicted"/>
<gene>
    <name evidence="6" type="ORF">PSDVSF_22860</name>
</gene>
<evidence type="ECO:0000259" key="4">
    <source>
        <dbReference type="PROSITE" id="PS50110"/>
    </source>
</evidence>
<dbReference type="CDD" id="cd01949">
    <property type="entry name" value="GGDEF"/>
    <property type="match status" value="1"/>
</dbReference>
<keyword evidence="7" id="KW-1185">Reference proteome</keyword>
<evidence type="ECO:0000313" key="7">
    <source>
        <dbReference type="Proteomes" id="UP001053296"/>
    </source>
</evidence>